<evidence type="ECO:0000256" key="4">
    <source>
        <dbReference type="ARBA" id="ARBA00022801"/>
    </source>
</evidence>
<keyword evidence="7" id="KW-0732">Signal</keyword>
<dbReference type="EMBL" id="OV121134">
    <property type="protein sequence ID" value="CAH0552750.1"/>
    <property type="molecule type" value="Genomic_DNA"/>
</dbReference>
<dbReference type="OrthoDB" id="6846267at2759"/>
<dbReference type="PROSITE" id="PS01173">
    <property type="entry name" value="LIPASE_GDXG_HIS"/>
    <property type="match status" value="1"/>
</dbReference>
<evidence type="ECO:0000256" key="7">
    <source>
        <dbReference type="RuleBase" id="RU361235"/>
    </source>
</evidence>
<comment type="similarity">
    <text evidence="1 7">Belongs to the type-B carboxylesterase/lipase family.</text>
</comment>
<dbReference type="PROSITE" id="PS00122">
    <property type="entry name" value="CARBOXYLESTERASE_B_1"/>
    <property type="match status" value="1"/>
</dbReference>
<organism evidence="9 10">
    <name type="scientific">Brassicogethes aeneus</name>
    <name type="common">Rape pollen beetle</name>
    <name type="synonym">Meligethes aeneus</name>
    <dbReference type="NCBI Taxonomy" id="1431903"/>
    <lineage>
        <taxon>Eukaryota</taxon>
        <taxon>Metazoa</taxon>
        <taxon>Ecdysozoa</taxon>
        <taxon>Arthropoda</taxon>
        <taxon>Hexapoda</taxon>
        <taxon>Insecta</taxon>
        <taxon>Pterygota</taxon>
        <taxon>Neoptera</taxon>
        <taxon>Endopterygota</taxon>
        <taxon>Coleoptera</taxon>
        <taxon>Polyphaga</taxon>
        <taxon>Cucujiformia</taxon>
        <taxon>Nitidulidae</taxon>
        <taxon>Meligethinae</taxon>
        <taxon>Brassicogethes</taxon>
    </lineage>
</organism>
<name>A0A9P0FEG8_BRAAE</name>
<evidence type="ECO:0000256" key="6">
    <source>
        <dbReference type="ARBA" id="ARBA00023180"/>
    </source>
</evidence>
<dbReference type="InterPro" id="IPR029058">
    <property type="entry name" value="AB_hydrolase_fold"/>
</dbReference>
<dbReference type="InterPro" id="IPR050309">
    <property type="entry name" value="Type-B_Carboxylest/Lipase"/>
</dbReference>
<dbReference type="AlphaFoldDB" id="A0A9P0FEG8"/>
<dbReference type="EC" id="3.1.1.-" evidence="7"/>
<keyword evidence="10" id="KW-1185">Reference proteome</keyword>
<feature type="chain" id="PRO_5040528313" description="Carboxylic ester hydrolase" evidence="7">
    <location>
        <begin position="18"/>
        <end position="542"/>
    </location>
</feature>
<sequence length="542" mass="61667">MWVRWIFSICFLNACLCNPEVKTSLGKILGHVKTSFNGRKFAAFEGIPYAKPPVGDLRFEEAQPVEPWKGVLNANVTYTCMQRMGSIIGQEDCLYAYVYVPLKKLDPSNKLNVIVHIHGGAFMLGSPNSFIDPDMLMDHDVIFVLFNYRLGPLGFLSSGDDALPENVGMKDQVLALKWIGEHIQNFGGNSDKITLTGLSAGGASVHLHYFSPLSRHLFHRGVSESGVAYNPWVLQNNPREKFKKLADLVGCDNHDSKLIVNCLKCKPVESFYSVLSNFYEKDTFPFSPFAPVVETGSRPNKFLTKHPIQSYIDKDVLDVPWLLSTTSEEGIYPGFHLLDYLDDLDELWPKLAPYVLDYNYTMPKSEWEISANKIKEHYIGKGKQISKDNFQTFLRALSDRHFVNDAQDAAVRQAKVNKFPVYYFVFNHKTDALIDFFKIKGCAHGTSTKFFHGSRRDKYSEKDLKLIPIMVDMMVEFANTGNPKIKGISNWEKVHGDVITYINITEYDDIKQETSNELSEKEFWNGLNIMENEKLIGIKDEL</sequence>
<dbReference type="Gene3D" id="3.40.50.1820">
    <property type="entry name" value="alpha/beta hydrolase"/>
    <property type="match status" value="1"/>
</dbReference>
<dbReference type="PANTHER" id="PTHR11559">
    <property type="entry name" value="CARBOXYLESTERASE"/>
    <property type="match status" value="1"/>
</dbReference>
<evidence type="ECO:0000256" key="5">
    <source>
        <dbReference type="ARBA" id="ARBA00023157"/>
    </source>
</evidence>
<accession>A0A9P0FEG8</accession>
<dbReference type="InterPro" id="IPR019826">
    <property type="entry name" value="Carboxylesterase_B_AS"/>
</dbReference>
<evidence type="ECO:0000313" key="10">
    <source>
        <dbReference type="Proteomes" id="UP001154078"/>
    </source>
</evidence>
<dbReference type="Proteomes" id="UP001154078">
    <property type="component" value="Chromosome 3"/>
</dbReference>
<keyword evidence="5" id="KW-1015">Disulfide bond</keyword>
<dbReference type="GO" id="GO:0052689">
    <property type="term" value="F:carboxylic ester hydrolase activity"/>
    <property type="evidence" value="ECO:0007669"/>
    <property type="project" value="UniProtKB-KW"/>
</dbReference>
<gene>
    <name evidence="9" type="ORF">MELIAE_LOCUS4911</name>
</gene>
<keyword evidence="3" id="KW-0719">Serine esterase</keyword>
<evidence type="ECO:0000313" key="9">
    <source>
        <dbReference type="EMBL" id="CAH0552750.1"/>
    </source>
</evidence>
<dbReference type="SUPFAM" id="SSF53474">
    <property type="entry name" value="alpha/beta-Hydrolases"/>
    <property type="match status" value="1"/>
</dbReference>
<feature type="domain" description="Carboxylesterase type B" evidence="8">
    <location>
        <begin position="19"/>
        <end position="516"/>
    </location>
</feature>
<evidence type="ECO:0000256" key="2">
    <source>
        <dbReference type="ARBA" id="ARBA00010515"/>
    </source>
</evidence>
<reference evidence="9" key="1">
    <citation type="submission" date="2021-12" db="EMBL/GenBank/DDBJ databases">
        <authorList>
            <person name="King R."/>
        </authorList>
    </citation>
    <scope>NUCLEOTIDE SEQUENCE</scope>
</reference>
<comment type="similarity">
    <text evidence="2">Belongs to the 'GDXG' lipolytic enzyme family.</text>
</comment>
<evidence type="ECO:0000256" key="1">
    <source>
        <dbReference type="ARBA" id="ARBA00005964"/>
    </source>
</evidence>
<dbReference type="InterPro" id="IPR002168">
    <property type="entry name" value="Lipase_GDXG_HIS_AS"/>
</dbReference>
<protein>
    <recommendedName>
        <fullName evidence="7">Carboxylic ester hydrolase</fullName>
        <ecNumber evidence="7">3.1.1.-</ecNumber>
    </recommendedName>
</protein>
<keyword evidence="4 7" id="KW-0378">Hydrolase</keyword>
<proteinExistence type="inferred from homology"/>
<keyword evidence="6" id="KW-0325">Glycoprotein</keyword>
<dbReference type="InterPro" id="IPR002018">
    <property type="entry name" value="CarbesteraseB"/>
</dbReference>
<dbReference type="Pfam" id="PF00135">
    <property type="entry name" value="COesterase"/>
    <property type="match status" value="1"/>
</dbReference>
<evidence type="ECO:0000259" key="8">
    <source>
        <dbReference type="Pfam" id="PF00135"/>
    </source>
</evidence>
<feature type="signal peptide" evidence="7">
    <location>
        <begin position="1"/>
        <end position="17"/>
    </location>
</feature>
<evidence type="ECO:0000256" key="3">
    <source>
        <dbReference type="ARBA" id="ARBA00022487"/>
    </source>
</evidence>